<name>A0A2H9T2R3_9ZZZZ</name>
<accession>A0A2H9T2R3</accession>
<organism evidence="1">
    <name type="scientific">invertebrate metagenome</name>
    <dbReference type="NCBI Taxonomy" id="1711999"/>
    <lineage>
        <taxon>unclassified sequences</taxon>
        <taxon>metagenomes</taxon>
        <taxon>organismal metagenomes</taxon>
    </lineage>
</organism>
<gene>
    <name evidence="1" type="ORF">CI610_03555</name>
</gene>
<proteinExistence type="predicted"/>
<reference evidence="1" key="1">
    <citation type="journal article" date="2017" name="Appl. Environ. Microbiol.">
        <title>Molecular characterization of an Endozoicomonas-like organism causing infection in king scallop Pecten maximus L.</title>
        <authorList>
            <person name="Cano I."/>
            <person name="van Aerle R."/>
            <person name="Ross S."/>
            <person name="Verner-Jeffreys D.W."/>
            <person name="Paley R.K."/>
            <person name="Rimmer G."/>
            <person name="Ryder D."/>
            <person name="Hooper P."/>
            <person name="Stone D."/>
            <person name="Feist S.W."/>
        </authorList>
    </citation>
    <scope>NUCLEOTIDE SEQUENCE</scope>
</reference>
<protein>
    <submittedName>
        <fullName evidence="1">Uncharacterized protein</fullName>
    </submittedName>
</protein>
<dbReference type="AlphaFoldDB" id="A0A2H9T2R3"/>
<dbReference type="EMBL" id="NSIT01000536">
    <property type="protein sequence ID" value="PJE77520.1"/>
    <property type="molecule type" value="Genomic_DNA"/>
</dbReference>
<sequence length="77" mass="9124">MFGGFEIFAETDLEYRNGDKQEIPEGSWRPPLNDLYRFHVRLIFSLFSLPLTNLCKLRNIPPVLFKQIGLVYMKFEI</sequence>
<comment type="caution">
    <text evidence="1">The sequence shown here is derived from an EMBL/GenBank/DDBJ whole genome shotgun (WGS) entry which is preliminary data.</text>
</comment>
<evidence type="ECO:0000313" key="1">
    <source>
        <dbReference type="EMBL" id="PJE77520.1"/>
    </source>
</evidence>